<evidence type="ECO:0000259" key="1">
    <source>
        <dbReference type="PROSITE" id="PS51725"/>
    </source>
</evidence>
<feature type="domain" description="ABM" evidence="1">
    <location>
        <begin position="4"/>
        <end position="92"/>
    </location>
</feature>
<keyword evidence="3" id="KW-1185">Reference proteome</keyword>
<dbReference type="InterPro" id="IPR007138">
    <property type="entry name" value="ABM_dom"/>
</dbReference>
<dbReference type="EMBL" id="RKMH01000011">
    <property type="protein sequence ID" value="RPA58478.1"/>
    <property type="molecule type" value="Genomic_DNA"/>
</dbReference>
<dbReference type="PROSITE" id="PS51725">
    <property type="entry name" value="ABM"/>
    <property type="match status" value="1"/>
</dbReference>
<proteinExistence type="predicted"/>
<name>A0A3N4G8S5_9ACTN</name>
<dbReference type="InterPro" id="IPR050744">
    <property type="entry name" value="AI-2_Isomerase_LsrG"/>
</dbReference>
<dbReference type="GO" id="GO:0004497">
    <property type="term" value="F:monooxygenase activity"/>
    <property type="evidence" value="ECO:0007669"/>
    <property type="project" value="UniProtKB-KW"/>
</dbReference>
<dbReference type="OrthoDB" id="5241825at2"/>
<dbReference type="PANTHER" id="PTHR33336:SF15">
    <property type="entry name" value="ABM DOMAIN-CONTAINING PROTEIN"/>
    <property type="match status" value="1"/>
</dbReference>
<dbReference type="SUPFAM" id="SSF54909">
    <property type="entry name" value="Dimeric alpha+beta barrel"/>
    <property type="match status" value="1"/>
</dbReference>
<keyword evidence="2" id="KW-0503">Monooxygenase</keyword>
<gene>
    <name evidence="2" type="ORF">EF294_14910</name>
</gene>
<dbReference type="AlphaFoldDB" id="A0A3N4G8S5"/>
<organism evidence="2 3">
    <name type="scientific">Gordonia oryzae</name>
    <dbReference type="NCBI Taxonomy" id="2487349"/>
    <lineage>
        <taxon>Bacteria</taxon>
        <taxon>Bacillati</taxon>
        <taxon>Actinomycetota</taxon>
        <taxon>Actinomycetes</taxon>
        <taxon>Mycobacteriales</taxon>
        <taxon>Gordoniaceae</taxon>
        <taxon>Gordonia</taxon>
    </lineage>
</organism>
<dbReference type="Pfam" id="PF03992">
    <property type="entry name" value="ABM"/>
    <property type="match status" value="1"/>
</dbReference>
<reference evidence="2 3" key="1">
    <citation type="submission" date="2018-11" db="EMBL/GenBank/DDBJ databases">
        <title>Draft genome sequence of Gordonia sp. RS15-1S isolated from rice stems.</title>
        <authorList>
            <person name="Muangham S."/>
        </authorList>
    </citation>
    <scope>NUCLEOTIDE SEQUENCE [LARGE SCALE GENOMIC DNA]</scope>
    <source>
        <strain evidence="2 3">RS15-1S</strain>
    </source>
</reference>
<accession>A0A3N4G8S5</accession>
<keyword evidence="2" id="KW-0560">Oxidoreductase</keyword>
<dbReference type="InterPro" id="IPR011008">
    <property type="entry name" value="Dimeric_a/b-barrel"/>
</dbReference>
<protein>
    <submittedName>
        <fullName evidence="2">Antibiotic biosynthesis monooxygenase</fullName>
    </submittedName>
</protein>
<dbReference type="Gene3D" id="3.30.70.100">
    <property type="match status" value="1"/>
</dbReference>
<evidence type="ECO:0000313" key="3">
    <source>
        <dbReference type="Proteomes" id="UP000267536"/>
    </source>
</evidence>
<sequence length="105" mass="10760">MSAVIVVATIAPQPGTEEEVRAAILTAIDKVHKEPGCELYALHKSATGNEFVMIEKWESADALKVHGGAPALTELAGAIGGLLAGPLEVKTFTAVLAGDPDKGAL</sequence>
<dbReference type="RefSeq" id="WP_123931422.1">
    <property type="nucleotide sequence ID" value="NZ_JBPSDP010000011.1"/>
</dbReference>
<evidence type="ECO:0000313" key="2">
    <source>
        <dbReference type="EMBL" id="RPA58478.1"/>
    </source>
</evidence>
<dbReference type="Proteomes" id="UP000267536">
    <property type="component" value="Unassembled WGS sequence"/>
</dbReference>
<dbReference type="PANTHER" id="PTHR33336">
    <property type="entry name" value="QUINOL MONOOXYGENASE YGIN-RELATED"/>
    <property type="match status" value="1"/>
</dbReference>
<comment type="caution">
    <text evidence="2">The sequence shown here is derived from an EMBL/GenBank/DDBJ whole genome shotgun (WGS) entry which is preliminary data.</text>
</comment>